<evidence type="ECO:0000313" key="4">
    <source>
        <dbReference type="Proteomes" id="UP000066487"/>
    </source>
</evidence>
<keyword evidence="1" id="KW-1133">Transmembrane helix</keyword>
<dbReference type="CDD" id="cd03506">
    <property type="entry name" value="Delta6-FADS-like"/>
    <property type="match status" value="1"/>
</dbReference>
<dbReference type="InterPro" id="IPR012171">
    <property type="entry name" value="Fatty_acid_desaturase"/>
</dbReference>
<gene>
    <name evidence="3" type="ORF">AO353_10335</name>
</gene>
<evidence type="ECO:0000259" key="2">
    <source>
        <dbReference type="Pfam" id="PF00487"/>
    </source>
</evidence>
<dbReference type="EMBL" id="CP012830">
    <property type="protein sequence ID" value="ALI01450.1"/>
    <property type="molecule type" value="Genomic_DNA"/>
</dbReference>
<dbReference type="PANTHER" id="PTHR19353">
    <property type="entry name" value="FATTY ACID DESATURASE 2"/>
    <property type="match status" value="1"/>
</dbReference>
<dbReference type="GO" id="GO:0008610">
    <property type="term" value="P:lipid biosynthetic process"/>
    <property type="evidence" value="ECO:0007669"/>
    <property type="project" value="UniProtKB-ARBA"/>
</dbReference>
<organism evidence="3 4">
    <name type="scientific">Pseudomonas fluorescens</name>
    <dbReference type="NCBI Taxonomy" id="294"/>
    <lineage>
        <taxon>Bacteria</taxon>
        <taxon>Pseudomonadati</taxon>
        <taxon>Pseudomonadota</taxon>
        <taxon>Gammaproteobacteria</taxon>
        <taxon>Pseudomonadales</taxon>
        <taxon>Pseudomonadaceae</taxon>
        <taxon>Pseudomonas</taxon>
    </lineage>
</organism>
<dbReference type="InterPro" id="IPR005804">
    <property type="entry name" value="FA_desaturase_dom"/>
</dbReference>
<keyword evidence="1" id="KW-0812">Transmembrane</keyword>
<feature type="transmembrane region" description="Helical" evidence="1">
    <location>
        <begin position="41"/>
        <end position="59"/>
    </location>
</feature>
<dbReference type="OrthoDB" id="104711at2"/>
<evidence type="ECO:0000256" key="1">
    <source>
        <dbReference type="SAM" id="Phobius"/>
    </source>
</evidence>
<accession>A0A0N9WEX6</accession>
<dbReference type="AlphaFoldDB" id="A0A0N9WEX6"/>
<protein>
    <submittedName>
        <fullName evidence="3">Linoleoyl-CoA desaturase</fullName>
    </submittedName>
</protein>
<reference evidence="3 4" key="2">
    <citation type="journal article" date="2018" name="Nature">
        <title>Mutant phenotypes for thousands of bacterial genes of unknown function.</title>
        <authorList>
            <person name="Price M.N."/>
            <person name="Wetmore K.M."/>
            <person name="Waters R.J."/>
            <person name="Callaghan M."/>
            <person name="Ray J."/>
            <person name="Liu H."/>
            <person name="Kuehl J.V."/>
            <person name="Melnyk R.A."/>
            <person name="Lamson J.S."/>
            <person name="Suh Y."/>
            <person name="Carlson H.K."/>
            <person name="Esquivel Z."/>
            <person name="Sadeeshkumar H."/>
            <person name="Chakraborty R."/>
            <person name="Zane G.M."/>
            <person name="Rubin B.E."/>
            <person name="Wall J.D."/>
            <person name="Visel A."/>
            <person name="Bristow J."/>
            <person name="Blow M.J."/>
            <person name="Arkin A.P."/>
            <person name="Deutschbauer A.M."/>
        </authorList>
    </citation>
    <scope>NUCLEOTIDE SEQUENCE [LARGE SCALE GENOMIC DNA]</scope>
    <source>
        <strain evidence="3 4">FW300-N2E3</strain>
    </source>
</reference>
<feature type="transmembrane region" description="Helical" evidence="1">
    <location>
        <begin position="201"/>
        <end position="225"/>
    </location>
</feature>
<feature type="transmembrane region" description="Helical" evidence="1">
    <location>
        <begin position="237"/>
        <end position="256"/>
    </location>
</feature>
<dbReference type="RefSeq" id="WP_054594841.1">
    <property type="nucleotide sequence ID" value="NZ_CP012830.1"/>
</dbReference>
<feature type="transmembrane region" description="Helical" evidence="1">
    <location>
        <begin position="164"/>
        <end position="181"/>
    </location>
</feature>
<feature type="domain" description="Fatty acid desaturase" evidence="2">
    <location>
        <begin position="66"/>
        <end position="340"/>
    </location>
</feature>
<dbReference type="GO" id="GO:0016717">
    <property type="term" value="F:oxidoreductase activity, acting on paired donors, with oxidation of a pair of donors resulting in the reduction of molecular oxygen to two molecules of water"/>
    <property type="evidence" value="ECO:0007669"/>
    <property type="project" value="TreeGrafter"/>
</dbReference>
<name>A0A0N9WEX6_PSEFL</name>
<reference evidence="4" key="1">
    <citation type="submission" date="2015-09" db="EMBL/GenBank/DDBJ databases">
        <title>Whole genome sequence of Pseudomonas fluorescens FW300-N2E3.</title>
        <authorList>
            <person name="Ray J."/>
            <person name="Melnyk R."/>
            <person name="Deutschbauer A."/>
        </authorList>
    </citation>
    <scope>NUCLEOTIDE SEQUENCE [LARGE SCALE GENOMIC DNA]</scope>
    <source>
        <strain evidence="4">FW300-N2E3</strain>
    </source>
</reference>
<evidence type="ECO:0000313" key="3">
    <source>
        <dbReference type="EMBL" id="ALI01450.1"/>
    </source>
</evidence>
<feature type="transmembrane region" description="Helical" evidence="1">
    <location>
        <begin position="65"/>
        <end position="86"/>
    </location>
</feature>
<dbReference type="Pfam" id="PF00487">
    <property type="entry name" value="FA_desaturase"/>
    <property type="match status" value="1"/>
</dbReference>
<keyword evidence="1" id="KW-0472">Membrane</keyword>
<dbReference type="GO" id="GO:0016020">
    <property type="term" value="C:membrane"/>
    <property type="evidence" value="ECO:0007669"/>
    <property type="project" value="TreeGrafter"/>
</dbReference>
<dbReference type="Proteomes" id="UP000066487">
    <property type="component" value="Chromosome"/>
</dbReference>
<sequence>MAESLRPLVFPADGEQAFHQALKRAAHAYLADDHRYADGWLLARALLLLVLCAGFYAVSLMQHNAWAFVGCYFLFVMMGMLLNVVVNHDASHNVFFRAPWANRLVGRLVTLPLGVDPDYWRVRHVDFHHVYANVEHYDLDTEENGIFRQTPFQRWRAHMRYQHLYWPVIAALSLPYVAWIFDWSDRLGKTPLKSKDVLPGRWGWTLFVVSKVTHLLLVLGVPLVVCQLNGISGSTVLLAYAVSQMCASLLVVYLLLGTHWAQAQFYRAPDTAVMPHGWYRHNFSTACDWLTTPPWLRHFTGGLNYHLTHHLFPGWSHRHYPALAAIIEQLAVQHGMDYRCIGYRELLRQQQQFLRQMGQETSMDKVPQ</sequence>
<dbReference type="PANTHER" id="PTHR19353:SF19">
    <property type="entry name" value="DELTA(5) FATTY ACID DESATURASE C-RELATED"/>
    <property type="match status" value="1"/>
</dbReference>
<proteinExistence type="predicted"/>